<protein>
    <recommendedName>
        <fullName evidence="2">Autotransporter domain-containing protein</fullName>
    </recommendedName>
</protein>
<proteinExistence type="predicted"/>
<accession>A0ABN1H354</accession>
<dbReference type="RefSeq" id="WP_343794410.1">
    <property type="nucleotide sequence ID" value="NZ_BAAAGA010000006.1"/>
</dbReference>
<keyword evidence="4" id="KW-1185">Reference proteome</keyword>
<organism evidence="3 4">
    <name type="scientific">Brevundimonas kwangchunensis</name>
    <dbReference type="NCBI Taxonomy" id="322163"/>
    <lineage>
        <taxon>Bacteria</taxon>
        <taxon>Pseudomonadati</taxon>
        <taxon>Pseudomonadota</taxon>
        <taxon>Alphaproteobacteria</taxon>
        <taxon>Caulobacterales</taxon>
        <taxon>Caulobacteraceae</taxon>
        <taxon>Brevundimonas</taxon>
    </lineage>
</organism>
<dbReference type="InterPro" id="IPR006626">
    <property type="entry name" value="PbH1"/>
</dbReference>
<evidence type="ECO:0000256" key="1">
    <source>
        <dbReference type="SAM" id="MobiDB-lite"/>
    </source>
</evidence>
<evidence type="ECO:0000259" key="2">
    <source>
        <dbReference type="PROSITE" id="PS51208"/>
    </source>
</evidence>
<dbReference type="SMART" id="SM00869">
    <property type="entry name" value="Autotransporter"/>
    <property type="match status" value="1"/>
</dbReference>
<dbReference type="InterPro" id="IPR036709">
    <property type="entry name" value="Autotransporte_beta_dom_sf"/>
</dbReference>
<gene>
    <name evidence="3" type="ORF">GCM10009422_25970</name>
</gene>
<feature type="region of interest" description="Disordered" evidence="1">
    <location>
        <begin position="1"/>
        <end position="36"/>
    </location>
</feature>
<comment type="caution">
    <text evidence="3">The sequence shown here is derived from an EMBL/GenBank/DDBJ whole genome shotgun (WGS) entry which is preliminary data.</text>
</comment>
<feature type="domain" description="Autotransporter" evidence="2">
    <location>
        <begin position="2752"/>
        <end position="3025"/>
    </location>
</feature>
<evidence type="ECO:0000313" key="4">
    <source>
        <dbReference type="Proteomes" id="UP001501352"/>
    </source>
</evidence>
<dbReference type="SUPFAM" id="SSF103515">
    <property type="entry name" value="Autotransporter"/>
    <property type="match status" value="1"/>
</dbReference>
<dbReference type="Proteomes" id="UP001501352">
    <property type="component" value="Unassembled WGS sequence"/>
</dbReference>
<dbReference type="PROSITE" id="PS51208">
    <property type="entry name" value="AUTOTRANSPORTER"/>
    <property type="match status" value="1"/>
</dbReference>
<name>A0ABN1H354_9CAUL</name>
<reference evidence="3 4" key="1">
    <citation type="journal article" date="2019" name="Int. J. Syst. Evol. Microbiol.">
        <title>The Global Catalogue of Microorganisms (GCM) 10K type strain sequencing project: providing services to taxonomists for standard genome sequencing and annotation.</title>
        <authorList>
            <consortium name="The Broad Institute Genomics Platform"/>
            <consortium name="The Broad Institute Genome Sequencing Center for Infectious Disease"/>
            <person name="Wu L."/>
            <person name="Ma J."/>
        </authorList>
    </citation>
    <scope>NUCLEOTIDE SEQUENCE [LARGE SCALE GENOMIC DNA]</scope>
    <source>
        <strain evidence="3 4">JCM 12928</strain>
    </source>
</reference>
<dbReference type="EMBL" id="BAAAGA010000006">
    <property type="protein sequence ID" value="GAA0627756.1"/>
    <property type="molecule type" value="Genomic_DNA"/>
</dbReference>
<sequence length="3025" mass="293832">MTRKTDAAARPAPRKTSNRRARAAAPAVAPSTLRRDLGQQTSRFALLTAIGLAAAGAGSLASPGEAFAQCATNGVAVTCATTSTTNTTAPQNPPSDRAHTFNSGANASLTIVSGAQITEYGVAIENTGAGGASVRNDGSVFVQQGRTPLAGGAGAVTLRGEGPLTYSGDGSIVNEGAGEGLLVLQDGGGAVDIETAGTIRATNAAAVNVQSGGDSVSIATRDLSGARGLEVFGVGGAYTGDLNISAGNVTGANGAGVDASSGASATAAFTGDVSGATDGIRLRAGAGDGGDEGDANLTVTGNVTGGTGSGVDVTNESSGGINASIGGAVNAGGVGVSASAEGPINLTVGSVTGGTGGIRTRSREATDGAGFGIAAVGDVNVIVEGDIVVANGRGYEHVNDGTGSTNYTQAGGITSNNGDGIHIRHGEDSGAIDIDISGPVTSTGNDAGGGPADGIDAQSGSLDGGISIVAGGDVSGAGNGITAGLDNLGGSGDINIRAEGDVSGQTGSGIMAISRGVESDIVIVANGDVTGSDNALGIVAELGNENGDGGIGIATTGTVTGGVGIAVRNAGSGEVLVIANGDVTGAVGLGIGASGEGMVAVMLGGHVTGATDGVRVAGGNGGGDVTVTGTNGANSRITAEGGTALTVLNGGGGRTAVNIAGAITATGGAGVDVEDTPLGGAIEVTVGDVSSTGSYGINIESRSERRTGVSVLAEGDVSGTLGGINLSASPQSGNISVRTRGTVEGGVGITVSGGDASGGISIVAEDTVTGTTGAGIRVNHNDGTLAITATSVTGATDGISINTTGAGGQVIVNGSGNLTAQNGSGIDRFNPGSDPFSFTWGGVIDATNGDGVRVRDTVNGGDITIDVGAVTARGTAANTSTADGIDIESESLTADIDVTTAGHVQADGYGILVNHLNEDATGDITIRAASVTAGENSQAISAFNAGSGAVNITTSGAVRATDDAAIFAEGRGDINIVANGDTSGTTAVDVLTGQGSSGNVSVRGEGNFSSTDGDGISVANSGTGTVTVAITGDVNATGGSGVFVLASNSNAVGGDVNITTGNVTATDLGIYGETDSRDVTIRAQGDVVAGSTAVGARIYDTAGDADIDIRTDGAVRGGGVGIFADNSSLGDVNITANEVVDGDEAAGIFANGRRNVTVEANATVTGATRGATIIGGEAGVVGPIEQDIVVRGTGGFVGEAGDALNITNNGRGDVRVNISGASSATGGSGIRITDTADAGDIDITTGAVTATGNAIAAVSQSNTGNVSVTANGDLTAGDTGVIAGLQSNLATGDVTVRTNGAVRGDFGISAGNAGIGDVDVTTNGDVSGARFEGLRAEGRRNVSVEVNGNVAGGRNGAVIIGGEAGVPQAEQDITVRGTGGFTSGAGNALDITNRGGGDVRVDISGATSATGGSGVYIADTVDGGNIDVTTGAITATGSTTSAGIDIVSASETGDVTVRTNGDVSASGAGIIAGLGSADSEGDISVTTNGSVRGIRGILAANSGSGDIDLVAEGRVTATGSAAESHGITATGRRAVSVTANDTVTGISGAVILGGEAGQADDVEQDITVRGTGGFVSRDGDALLVSNRGHGDVLVAISGATSATGGVGVRILDTAEGGDINVTTGSVSSSSSDGIQVEALTETGDIAITSNGDINAGFVGIFAGLSEDAVGSIDITTNGSVTSAQTTGIVAQNQGRGAISVTANGDVTAARGIGITAFGRDDVTVRADGRVAGQFFGAFIQTGETGVDSDVSVRGEGSFVATQGSALVIQNNGTGDTEVDISGASSATGGSGIVIVDTRDGGNVDVTVGAVRATATAAAPTAYGYDGRLSTLTGNNRLRTTGDVYGSTGGIVMGLTGDTATGEVSLITDGDVAGGFGIQAFNAGTGALSVTTNGDVTGETGSGLQAIGRGAVSVAVNGQVTGASQGLIVQGGEAARGDNIVVTGTGAITSGEGNAVFLSNRGNGIVNYDLSGALSATDGDGLFLRDTEIGGDITVRTGDVTALDGIGLNIVSLSDTADINLTVEGDVAAGEFGVLAMLAHNQGTGVPNLATGAIRVVTNGDVTAESGILAIGGGQGGAVDVEVNGDVTGTDGAGVSIGGTGDASLRVEGSVTGSVTGAIVATTGDISVSGAGDFSGGTGAGLALDGQGDGDIVADLTGAITSESGDAALVASMGEADGGDISLNVGDVTANGAASRGIDVYSASNTGDITVSAGAVNAGSVGIRVLREIDATGATGNIAIAVDGPIQADTGIFARNIGAGSTTVVATGAISATDGSGIVATAQGGAVSVQAGTVNAAGTDSAGVSAQRTGAGAGDVTVDVDSARGARGVVANNSGAGDVVVTADTATGTAEEAIVAQKLGAGSAGDVDVTVASATGRRGVLASNQGAGATRVTSTGTITASGTEGVLAFAAGAGGVSVDVNNVTGGTIGVATSNIGSGATDIAINGLVTGSEAGVLAASSGDQAVRINNDGTIRNSSNRSFDIALQAGGGQIDLTNAGTIFGRLILQGDASNTINRGSWNGIGGQSDFQGSDDRLVNTGSGVITGGSDAATAESSLWQGLESFRNAGVLDLSDGGIGDLIATSANTVFAGGSTLQVDIGGTNLADVFRTTGALTIEAGARLEVGSVQSLSIGQRYIVAAAANGLTGEFDFEERLVSAFLGLRDGYTATQAYLELWQMRSFEEAGDTWNRRETGRGVDSLPMDNPLREAVLVLPDDGAARAAFDQLSGEIHPAIRRAMSEGTRQSREAVLDRLEEPGEGRFWGHASYQRGRVPGDGNAASTDLTSNSMLFGADGNIAPNVTVGVAAGWLDTDVELDSRNSNGTALNVHAMGYAGVRMDRWSLRGGVGYAWTSIDTERTVAFPGVTDRLRAEYDGSVLQAFIEAGYRMPTNGGYLEPFVNVTTVHANTDAFSETGGVARIVGEGVRDDLTLSTAGFRIRTIPSGPLSARGMVGVRHMNGDMAPTGRHHFPGGDTISILSSLHSDMSMVATFEADWRLTPWLSLGAAFEGAHGDEGGDHAVRGQLKVAF</sequence>
<feature type="compositionally biased region" description="Basic residues" evidence="1">
    <location>
        <begin position="12"/>
        <end position="22"/>
    </location>
</feature>
<dbReference type="InterPro" id="IPR005546">
    <property type="entry name" value="Autotransporte_beta"/>
</dbReference>
<dbReference type="SMART" id="SM00710">
    <property type="entry name" value="PbH1"/>
    <property type="match status" value="10"/>
</dbReference>
<evidence type="ECO:0000313" key="3">
    <source>
        <dbReference type="EMBL" id="GAA0627756.1"/>
    </source>
</evidence>